<accession>A0A3B0UBN7</accession>
<evidence type="ECO:0000256" key="2">
    <source>
        <dbReference type="ARBA" id="ARBA00023002"/>
    </source>
</evidence>
<dbReference type="GO" id="GO:0048038">
    <property type="term" value="F:quinone binding"/>
    <property type="evidence" value="ECO:0007669"/>
    <property type="project" value="TreeGrafter"/>
</dbReference>
<keyword evidence="2 4" id="KW-0560">Oxidoreductase</keyword>
<dbReference type="InterPro" id="IPR057326">
    <property type="entry name" value="KR_dom"/>
</dbReference>
<dbReference type="Pfam" id="PF13561">
    <property type="entry name" value="adh_short_C2"/>
    <property type="match status" value="1"/>
</dbReference>
<proteinExistence type="inferred from homology"/>
<name>A0A3B0UBN7_9ZZZZ</name>
<reference evidence="4" key="1">
    <citation type="submission" date="2018-06" db="EMBL/GenBank/DDBJ databases">
        <authorList>
            <person name="Zhirakovskaya E."/>
        </authorList>
    </citation>
    <scope>NUCLEOTIDE SEQUENCE</scope>
</reference>
<dbReference type="EC" id="1.1.1.100" evidence="4"/>
<dbReference type="PROSITE" id="PS00061">
    <property type="entry name" value="ADH_SHORT"/>
    <property type="match status" value="1"/>
</dbReference>
<dbReference type="GO" id="GO:0006633">
    <property type="term" value="P:fatty acid biosynthetic process"/>
    <property type="evidence" value="ECO:0007669"/>
    <property type="project" value="TreeGrafter"/>
</dbReference>
<sequence length="260" mass="26443">MAADAHADTVFSVAGKTALVTGASSGLGAHFARALAGRGANVVLAARRRQRLETLAEEIELGGGRACVATLDVTSAASVGEAVAAGVSAFGALDILVNNAGIGEGRLLLDTTDAQWRRIMAVNLDGAFRVAREAARAMAKSGGGAIVNIASVLSFEVQSGSGAYAAAKAGVVQMTRAMALELARHNIRVNAIAPGYFLSEMTEAYFATDAGQAMMRALPHGRPGNACELEGALLLLASDAGSYLTGTTIMVDGGHSLLMP</sequence>
<gene>
    <name evidence="4" type="ORF">MNBD_ALPHA09-1858</name>
</gene>
<dbReference type="NCBIfam" id="NF005559">
    <property type="entry name" value="PRK07231.1"/>
    <property type="match status" value="1"/>
</dbReference>
<dbReference type="GO" id="GO:0004316">
    <property type="term" value="F:3-oxoacyl-[acyl-carrier-protein] reductase (NADPH) activity"/>
    <property type="evidence" value="ECO:0007669"/>
    <property type="project" value="UniProtKB-EC"/>
</dbReference>
<dbReference type="Gene3D" id="3.40.50.720">
    <property type="entry name" value="NAD(P)-binding Rossmann-like Domain"/>
    <property type="match status" value="1"/>
</dbReference>
<evidence type="ECO:0000259" key="3">
    <source>
        <dbReference type="SMART" id="SM00822"/>
    </source>
</evidence>
<evidence type="ECO:0000313" key="4">
    <source>
        <dbReference type="EMBL" id="VAW16896.1"/>
    </source>
</evidence>
<protein>
    <submittedName>
        <fullName evidence="4">3-oxoacyl-[acyl-carrier protein] reductase</fullName>
        <ecNumber evidence="4">1.1.1.100</ecNumber>
    </submittedName>
</protein>
<dbReference type="PRINTS" id="PR00081">
    <property type="entry name" value="GDHRDH"/>
</dbReference>
<dbReference type="PANTHER" id="PTHR42760">
    <property type="entry name" value="SHORT-CHAIN DEHYDROGENASES/REDUCTASES FAMILY MEMBER"/>
    <property type="match status" value="1"/>
</dbReference>
<dbReference type="FunFam" id="3.40.50.720:FF:000084">
    <property type="entry name" value="Short-chain dehydrogenase reductase"/>
    <property type="match status" value="1"/>
</dbReference>
<dbReference type="PRINTS" id="PR00080">
    <property type="entry name" value="SDRFAMILY"/>
</dbReference>
<feature type="domain" description="Ketoreductase" evidence="3">
    <location>
        <begin position="16"/>
        <end position="195"/>
    </location>
</feature>
<dbReference type="PANTHER" id="PTHR42760:SF133">
    <property type="entry name" value="3-OXOACYL-[ACYL-CARRIER-PROTEIN] REDUCTASE"/>
    <property type="match status" value="1"/>
</dbReference>
<evidence type="ECO:0000256" key="1">
    <source>
        <dbReference type="ARBA" id="ARBA00006484"/>
    </source>
</evidence>
<dbReference type="InterPro" id="IPR036291">
    <property type="entry name" value="NAD(P)-bd_dom_sf"/>
</dbReference>
<dbReference type="AlphaFoldDB" id="A0A3B0UBN7"/>
<comment type="similarity">
    <text evidence="1">Belongs to the short-chain dehydrogenases/reductases (SDR) family.</text>
</comment>
<dbReference type="InterPro" id="IPR002347">
    <property type="entry name" value="SDR_fam"/>
</dbReference>
<dbReference type="SUPFAM" id="SSF51735">
    <property type="entry name" value="NAD(P)-binding Rossmann-fold domains"/>
    <property type="match status" value="1"/>
</dbReference>
<dbReference type="SMART" id="SM00822">
    <property type="entry name" value="PKS_KR"/>
    <property type="match status" value="1"/>
</dbReference>
<dbReference type="InterPro" id="IPR020904">
    <property type="entry name" value="Sc_DH/Rdtase_CS"/>
</dbReference>
<dbReference type="EMBL" id="UOEM01000099">
    <property type="protein sequence ID" value="VAW16896.1"/>
    <property type="molecule type" value="Genomic_DNA"/>
</dbReference>
<organism evidence="4">
    <name type="scientific">hydrothermal vent metagenome</name>
    <dbReference type="NCBI Taxonomy" id="652676"/>
    <lineage>
        <taxon>unclassified sequences</taxon>
        <taxon>metagenomes</taxon>
        <taxon>ecological metagenomes</taxon>
    </lineage>
</organism>